<reference evidence="1 2" key="1">
    <citation type="journal article" date="2018" name="Nat. Ecol. Evol.">
        <title>Shark genomes provide insights into elasmobranch evolution and the origin of vertebrates.</title>
        <authorList>
            <person name="Hara Y"/>
            <person name="Yamaguchi K"/>
            <person name="Onimaru K"/>
            <person name="Kadota M"/>
            <person name="Koyanagi M"/>
            <person name="Keeley SD"/>
            <person name="Tatsumi K"/>
            <person name="Tanaka K"/>
            <person name="Motone F"/>
            <person name="Kageyama Y"/>
            <person name="Nozu R"/>
            <person name="Adachi N"/>
            <person name="Nishimura O"/>
            <person name="Nakagawa R"/>
            <person name="Tanegashima C"/>
            <person name="Kiyatake I"/>
            <person name="Matsumoto R"/>
            <person name="Murakumo K"/>
            <person name="Nishida K"/>
            <person name="Terakita A"/>
            <person name="Kuratani S"/>
            <person name="Sato K"/>
            <person name="Hyodo S Kuraku.S."/>
        </authorList>
    </citation>
    <scope>NUCLEOTIDE SEQUENCE [LARGE SCALE GENOMIC DNA]</scope>
</reference>
<gene>
    <name evidence="1" type="ORF">chiPu_0017768</name>
</gene>
<keyword evidence="2" id="KW-1185">Reference proteome</keyword>
<organism evidence="1 2">
    <name type="scientific">Chiloscyllium punctatum</name>
    <name type="common">Brownbanded bambooshark</name>
    <name type="synonym">Hemiscyllium punctatum</name>
    <dbReference type="NCBI Taxonomy" id="137246"/>
    <lineage>
        <taxon>Eukaryota</taxon>
        <taxon>Metazoa</taxon>
        <taxon>Chordata</taxon>
        <taxon>Craniata</taxon>
        <taxon>Vertebrata</taxon>
        <taxon>Chondrichthyes</taxon>
        <taxon>Elasmobranchii</taxon>
        <taxon>Galeomorphii</taxon>
        <taxon>Galeoidea</taxon>
        <taxon>Orectolobiformes</taxon>
        <taxon>Hemiscylliidae</taxon>
        <taxon>Chiloscyllium</taxon>
    </lineage>
</organism>
<sequence length="172" mass="19714">MRNTHQPAPGVRHFRMRTTATVPGPQPEIRMRTVVKLPNGRGRHLCAASGGPHARCGRLLEWRERWSACALWLRYRRLRAAGSECSVLEFAAAAAAAAAIATTINCWGLSPTGENEREEQSNKEEMMVFSQRRTSWEQENRDLIKESSYTEDLRRGVLQRILEEKRKLKRWG</sequence>
<dbReference type="Proteomes" id="UP000287033">
    <property type="component" value="Unassembled WGS sequence"/>
</dbReference>
<dbReference type="AlphaFoldDB" id="A0A401RIS5"/>
<accession>A0A401RIS5</accession>
<protein>
    <submittedName>
        <fullName evidence="1">Uncharacterized protein</fullName>
    </submittedName>
</protein>
<name>A0A401RIS5_CHIPU</name>
<evidence type="ECO:0000313" key="1">
    <source>
        <dbReference type="EMBL" id="GCC18024.1"/>
    </source>
</evidence>
<proteinExistence type="predicted"/>
<dbReference type="EMBL" id="BEZZ01001369">
    <property type="protein sequence ID" value="GCC18024.1"/>
    <property type="molecule type" value="Genomic_DNA"/>
</dbReference>
<evidence type="ECO:0000313" key="2">
    <source>
        <dbReference type="Proteomes" id="UP000287033"/>
    </source>
</evidence>
<comment type="caution">
    <text evidence="1">The sequence shown here is derived from an EMBL/GenBank/DDBJ whole genome shotgun (WGS) entry which is preliminary data.</text>
</comment>